<dbReference type="GO" id="GO:0008033">
    <property type="term" value="P:tRNA processing"/>
    <property type="evidence" value="ECO:0007669"/>
    <property type="project" value="UniProtKB-KW"/>
</dbReference>
<dbReference type="EC" id="2.7.11.1" evidence="6"/>
<dbReference type="InterPro" id="IPR022495">
    <property type="entry name" value="Bud32"/>
</dbReference>
<dbReference type="InterPro" id="IPR000719">
    <property type="entry name" value="Prot_kinase_dom"/>
</dbReference>
<evidence type="ECO:0000256" key="5">
    <source>
        <dbReference type="ARBA" id="ARBA00011534"/>
    </source>
</evidence>
<dbReference type="FunFam" id="1.10.510.10:FF:000745">
    <property type="entry name" value="Serine/threonine-protein kinase BUD32"/>
    <property type="match status" value="1"/>
</dbReference>
<evidence type="ECO:0000256" key="21">
    <source>
        <dbReference type="ARBA" id="ARBA00023159"/>
    </source>
</evidence>
<keyword evidence="21" id="KW-0010">Activator</keyword>
<keyword evidence="12" id="KW-0597">Phosphoprotein</keyword>
<evidence type="ECO:0000256" key="20">
    <source>
        <dbReference type="ARBA" id="ARBA00023015"/>
    </source>
</evidence>
<dbReference type="FunFam" id="3.30.200.20:FF:000639">
    <property type="entry name" value="Serine/threonine-protein kinase BUD32"/>
    <property type="match status" value="1"/>
</dbReference>
<dbReference type="PANTHER" id="PTHR12209:SF0">
    <property type="entry name" value="EKC_KEOPS COMPLEX SUBUNIT TP53RK"/>
    <property type="match status" value="1"/>
</dbReference>
<evidence type="ECO:0000256" key="27">
    <source>
        <dbReference type="ARBA" id="ARBA00048679"/>
    </source>
</evidence>
<evidence type="ECO:0000256" key="22">
    <source>
        <dbReference type="ARBA" id="ARBA00023163"/>
    </source>
</evidence>
<keyword evidence="16" id="KW-0418">Kinase</keyword>
<dbReference type="GO" id="GO:0005634">
    <property type="term" value="C:nucleus"/>
    <property type="evidence" value="ECO:0007669"/>
    <property type="project" value="UniProtKB-SubCell"/>
</dbReference>
<keyword evidence="20" id="KW-0805">Transcription regulation</keyword>
<evidence type="ECO:0000256" key="17">
    <source>
        <dbReference type="ARBA" id="ARBA00022801"/>
    </source>
</evidence>
<comment type="subunit">
    <text evidence="5">Component of the EKC/KEOPS complex composed of at least BUD32, CGI121, GON7, KAE1 and PCC1; the whole complex dimerizes.</text>
</comment>
<evidence type="ECO:0000256" key="10">
    <source>
        <dbReference type="ARBA" id="ARBA00022490"/>
    </source>
</evidence>
<evidence type="ECO:0000256" key="3">
    <source>
        <dbReference type="ARBA" id="ARBA00004574"/>
    </source>
</evidence>
<dbReference type="PANTHER" id="PTHR12209">
    <property type="entry name" value="NON-SPECIFIC SERINE/THREONINE PROTEIN KINASE"/>
    <property type="match status" value="1"/>
</dbReference>
<evidence type="ECO:0000256" key="2">
    <source>
        <dbReference type="ARBA" id="ARBA00004496"/>
    </source>
</evidence>
<evidence type="ECO:0000256" key="6">
    <source>
        <dbReference type="ARBA" id="ARBA00012513"/>
    </source>
</evidence>
<evidence type="ECO:0000256" key="16">
    <source>
        <dbReference type="ARBA" id="ARBA00022777"/>
    </source>
</evidence>
<dbReference type="GO" id="GO:0005829">
    <property type="term" value="C:cytosol"/>
    <property type="evidence" value="ECO:0007669"/>
    <property type="project" value="TreeGrafter"/>
</dbReference>
<evidence type="ECO:0000256" key="26">
    <source>
        <dbReference type="ARBA" id="ARBA00047899"/>
    </source>
</evidence>
<evidence type="ECO:0000313" key="30">
    <source>
        <dbReference type="EMBL" id="ONH66032.1"/>
    </source>
</evidence>
<keyword evidence="15" id="KW-0547">Nucleotide-binding</keyword>
<evidence type="ECO:0000256" key="1">
    <source>
        <dbReference type="ARBA" id="ARBA00004123"/>
    </source>
</evidence>
<dbReference type="EMBL" id="LK052887">
    <property type="protein sequence ID" value="CDR38452.1"/>
    <property type="molecule type" value="Genomic_DNA"/>
</dbReference>
<keyword evidence="19" id="KW-0779">Telomere</keyword>
<dbReference type="AlphaFoldDB" id="A0A061ALM5"/>
<dbReference type="Proteomes" id="UP000189513">
    <property type="component" value="Unassembled WGS sequence"/>
</dbReference>
<comment type="subcellular location">
    <subcellularLocation>
        <location evidence="3">Chromosome</location>
        <location evidence="3">Telomere</location>
    </subcellularLocation>
    <subcellularLocation>
        <location evidence="2">Cytoplasm</location>
    </subcellularLocation>
    <subcellularLocation>
        <location evidence="1">Nucleus</location>
    </subcellularLocation>
</comment>
<dbReference type="GO" id="GO:0016787">
    <property type="term" value="F:hydrolase activity"/>
    <property type="evidence" value="ECO:0007669"/>
    <property type="project" value="UniProtKB-KW"/>
</dbReference>
<dbReference type="SUPFAM" id="SSF56112">
    <property type="entry name" value="Protein kinase-like (PK-like)"/>
    <property type="match status" value="1"/>
</dbReference>
<dbReference type="GO" id="GO:0000781">
    <property type="term" value="C:chromosome, telomeric region"/>
    <property type="evidence" value="ECO:0007669"/>
    <property type="project" value="UniProtKB-SubCell"/>
</dbReference>
<dbReference type="OMA" id="HKLYMEY"/>
<keyword evidence="23" id="KW-0539">Nucleus</keyword>
<dbReference type="PROSITE" id="PS50011">
    <property type="entry name" value="PROTEIN_KINASE_DOM"/>
    <property type="match status" value="1"/>
</dbReference>
<dbReference type="OrthoDB" id="3399at2759"/>
<keyword evidence="31" id="KW-1185">Reference proteome</keyword>
<comment type="catalytic activity">
    <reaction evidence="27">
        <text>L-seryl-[protein] + ATP = O-phospho-L-seryl-[protein] + ADP + H(+)</text>
        <dbReference type="Rhea" id="RHEA:17989"/>
        <dbReference type="Rhea" id="RHEA-COMP:9863"/>
        <dbReference type="Rhea" id="RHEA-COMP:11604"/>
        <dbReference type="ChEBI" id="CHEBI:15378"/>
        <dbReference type="ChEBI" id="CHEBI:29999"/>
        <dbReference type="ChEBI" id="CHEBI:30616"/>
        <dbReference type="ChEBI" id="CHEBI:83421"/>
        <dbReference type="ChEBI" id="CHEBI:456216"/>
        <dbReference type="EC" id="2.7.11.1"/>
    </reaction>
</comment>
<evidence type="ECO:0000256" key="15">
    <source>
        <dbReference type="ARBA" id="ARBA00022741"/>
    </source>
</evidence>
<dbReference type="VEuPathDB" id="FungiDB:BON22_4104"/>
<keyword evidence="18" id="KW-0067">ATP-binding</keyword>
<sequence length="261" mass="29455">MSDKVLAQAQSHLQNIPLEVVSQGAEALVFTTSVHPYLPSSHPPSVKNNSKYVIKYRPPKTYRHPQLDAQLTKHRTLAEARLLQRLYSLEGVNTPSLISCDPRNGVLWMEYIGEELEIGTSSLKNLLWLAEKENTPLTQEIEDILGKVGTMIGKLHLNGVVHGDLTSSNVMLQRSQDDKWTPVLIDFGLGSQSNLVEDKAVDLYVLERAILSTHPTYADKYNEWLMHGYSGAYGKDKGKLKEVIKRYEDVRMRGRKRSMLG</sequence>
<dbReference type="InterPro" id="IPR011009">
    <property type="entry name" value="Kinase-like_dom_sf"/>
</dbReference>
<dbReference type="PROSITE" id="PS00109">
    <property type="entry name" value="PROTEIN_KINASE_TYR"/>
    <property type="match status" value="1"/>
</dbReference>
<reference evidence="31" key="2">
    <citation type="journal article" date="2017" name="Genome Announc.">
        <title>Genome sequences of Cyberlindnera fabianii 65, Pichia kudriavzevii 129, and Saccharomyces cerevisiae 131 isolated from fermented masau fruits in Zimbabwe.</title>
        <authorList>
            <person name="van Rijswijck I.M.H."/>
            <person name="Derks M.F.L."/>
            <person name="Abee T."/>
            <person name="de Ridder D."/>
            <person name="Smid E.J."/>
        </authorList>
    </citation>
    <scope>NUCLEOTIDE SEQUENCE [LARGE SCALE GENOMIC DNA]</scope>
    <source>
        <strain evidence="31">65</strain>
    </source>
</reference>
<feature type="domain" description="Protein kinase" evidence="28">
    <location>
        <begin position="15"/>
        <end position="261"/>
    </location>
</feature>
<evidence type="ECO:0000256" key="4">
    <source>
        <dbReference type="ARBA" id="ARBA00010630"/>
    </source>
</evidence>
<gene>
    <name evidence="30" type="ORF">BON22_4104</name>
    <name evidence="29" type="ORF">CYFA0S_02e01838g</name>
</gene>
<organism evidence="29">
    <name type="scientific">Cyberlindnera fabianii</name>
    <name type="common">Yeast</name>
    <name type="synonym">Hansenula fabianii</name>
    <dbReference type="NCBI Taxonomy" id="36022"/>
    <lineage>
        <taxon>Eukaryota</taxon>
        <taxon>Fungi</taxon>
        <taxon>Dikarya</taxon>
        <taxon>Ascomycota</taxon>
        <taxon>Saccharomycotina</taxon>
        <taxon>Saccharomycetes</taxon>
        <taxon>Phaffomycetales</taxon>
        <taxon>Phaffomycetaceae</taxon>
        <taxon>Cyberlindnera</taxon>
    </lineage>
</organism>
<name>A0A061ALM5_CYBFA</name>
<evidence type="ECO:0000256" key="11">
    <source>
        <dbReference type="ARBA" id="ARBA00022527"/>
    </source>
</evidence>
<dbReference type="GO" id="GO:0005524">
    <property type="term" value="F:ATP binding"/>
    <property type="evidence" value="ECO:0007669"/>
    <property type="project" value="UniProtKB-KW"/>
</dbReference>
<dbReference type="Gene3D" id="3.30.200.20">
    <property type="entry name" value="Phosphorylase Kinase, domain 1"/>
    <property type="match status" value="1"/>
</dbReference>
<keyword evidence="10" id="KW-0963">Cytoplasm</keyword>
<keyword evidence="9" id="KW-0158">Chromosome</keyword>
<keyword evidence="17" id="KW-0378">Hydrolase</keyword>
<protein>
    <recommendedName>
        <fullName evidence="8">EKC/KEOPS complex subunit BUD32</fullName>
        <ecNumber evidence="6">2.7.11.1</ecNumber>
    </recommendedName>
    <alternativeName>
        <fullName evidence="24 25">Atypical Serine/threonine protein kinase BUD32</fullName>
    </alternativeName>
    <alternativeName>
        <fullName evidence="7">EKC/KEOPS complex subunit bud32</fullName>
    </alternativeName>
</protein>
<dbReference type="GO" id="GO:0000408">
    <property type="term" value="C:EKC/KEOPS complex"/>
    <property type="evidence" value="ECO:0007669"/>
    <property type="project" value="TreeGrafter"/>
</dbReference>
<dbReference type="STRING" id="36022.A0A061ALM5"/>
<evidence type="ECO:0000259" key="28">
    <source>
        <dbReference type="PROSITE" id="PS50011"/>
    </source>
</evidence>
<accession>A0A061ALM5</accession>
<keyword evidence="14" id="KW-0819">tRNA processing</keyword>
<evidence type="ECO:0000256" key="7">
    <source>
        <dbReference type="ARBA" id="ARBA00013948"/>
    </source>
</evidence>
<evidence type="ECO:0000256" key="12">
    <source>
        <dbReference type="ARBA" id="ARBA00022553"/>
    </source>
</evidence>
<dbReference type="GO" id="GO:0070525">
    <property type="term" value="P:tRNA threonylcarbamoyladenosine metabolic process"/>
    <property type="evidence" value="ECO:0007669"/>
    <property type="project" value="TreeGrafter"/>
</dbReference>
<dbReference type="InterPro" id="IPR008266">
    <property type="entry name" value="Tyr_kinase_AS"/>
</dbReference>
<evidence type="ECO:0000313" key="29">
    <source>
        <dbReference type="EMBL" id="CDR38452.1"/>
    </source>
</evidence>
<evidence type="ECO:0000256" key="23">
    <source>
        <dbReference type="ARBA" id="ARBA00023242"/>
    </source>
</evidence>
<evidence type="ECO:0000256" key="24">
    <source>
        <dbReference type="ARBA" id="ARBA00030980"/>
    </source>
</evidence>
<comment type="catalytic activity">
    <reaction evidence="26">
        <text>L-threonyl-[protein] + ATP = O-phospho-L-threonyl-[protein] + ADP + H(+)</text>
        <dbReference type="Rhea" id="RHEA:46608"/>
        <dbReference type="Rhea" id="RHEA-COMP:11060"/>
        <dbReference type="Rhea" id="RHEA-COMP:11605"/>
        <dbReference type="ChEBI" id="CHEBI:15378"/>
        <dbReference type="ChEBI" id="CHEBI:30013"/>
        <dbReference type="ChEBI" id="CHEBI:30616"/>
        <dbReference type="ChEBI" id="CHEBI:61977"/>
        <dbReference type="ChEBI" id="CHEBI:456216"/>
        <dbReference type="EC" id="2.7.11.1"/>
    </reaction>
</comment>
<reference evidence="30" key="3">
    <citation type="submission" date="2017-01" db="EMBL/GenBank/DDBJ databases">
        <authorList>
            <person name="Mah S.A."/>
            <person name="Swanson W.J."/>
            <person name="Moy G.W."/>
            <person name="Vacquier V.D."/>
        </authorList>
    </citation>
    <scope>NUCLEOTIDE SEQUENCE [LARGE SCALE GENOMIC DNA]</scope>
    <source>
        <strain evidence="30">65</strain>
    </source>
</reference>
<keyword evidence="11" id="KW-0723">Serine/threonine-protein kinase</keyword>
<dbReference type="GO" id="GO:0004674">
    <property type="term" value="F:protein serine/threonine kinase activity"/>
    <property type="evidence" value="ECO:0007669"/>
    <property type="project" value="UniProtKB-KW"/>
</dbReference>
<comment type="similarity">
    <text evidence="4">Belongs to the protein kinase superfamily. BUD32 family.</text>
</comment>
<proteinExistence type="inferred from homology"/>
<evidence type="ECO:0000256" key="8">
    <source>
        <dbReference type="ARBA" id="ARBA00019973"/>
    </source>
</evidence>
<dbReference type="Gene3D" id="1.10.510.10">
    <property type="entry name" value="Transferase(Phosphotransferase) domain 1"/>
    <property type="match status" value="1"/>
</dbReference>
<evidence type="ECO:0000313" key="31">
    <source>
        <dbReference type="Proteomes" id="UP000189513"/>
    </source>
</evidence>
<evidence type="ECO:0000256" key="19">
    <source>
        <dbReference type="ARBA" id="ARBA00022895"/>
    </source>
</evidence>
<evidence type="ECO:0000256" key="25">
    <source>
        <dbReference type="ARBA" id="ARBA00033194"/>
    </source>
</evidence>
<dbReference type="EMBL" id="MPUK01000008">
    <property type="protein sequence ID" value="ONH66032.1"/>
    <property type="molecule type" value="Genomic_DNA"/>
</dbReference>
<dbReference type="NCBIfam" id="TIGR03724">
    <property type="entry name" value="arch_bud32"/>
    <property type="match status" value="1"/>
</dbReference>
<evidence type="ECO:0000256" key="13">
    <source>
        <dbReference type="ARBA" id="ARBA00022679"/>
    </source>
</evidence>
<evidence type="ECO:0000256" key="18">
    <source>
        <dbReference type="ARBA" id="ARBA00022840"/>
    </source>
</evidence>
<reference evidence="29" key="1">
    <citation type="journal article" date="2014" name="Genome Announc.">
        <title>Genome sequence of the yeast Cyberlindnera fabianii (Hansenula fabianii).</title>
        <authorList>
            <person name="Freel K.C."/>
            <person name="Sarilar V."/>
            <person name="Neuveglise C."/>
            <person name="Devillers H."/>
            <person name="Friedrich A."/>
            <person name="Schacherer J."/>
        </authorList>
    </citation>
    <scope>NUCLEOTIDE SEQUENCE</scope>
    <source>
        <strain evidence="29">YJS4271</strain>
    </source>
</reference>
<keyword evidence="22" id="KW-0804">Transcription</keyword>
<evidence type="ECO:0000256" key="14">
    <source>
        <dbReference type="ARBA" id="ARBA00022694"/>
    </source>
</evidence>
<evidence type="ECO:0000256" key="9">
    <source>
        <dbReference type="ARBA" id="ARBA00022454"/>
    </source>
</evidence>
<dbReference type="Pfam" id="PF06293">
    <property type="entry name" value="Kdo"/>
    <property type="match status" value="1"/>
</dbReference>
<keyword evidence="13" id="KW-0808">Transferase</keyword>